<sequence>MSVDGLTSAYRVDTGEKVRIPPHWLDHPTLGKPFRRTPKSRAADQAHAGSTSSDPDSGTPAGSDLDTPTSGDGDPAAPTETPAAGD</sequence>
<accession>A0A7W4YZR7</accession>
<proteinExistence type="predicted"/>
<gene>
    <name evidence="2" type="ORF">FHU40_001023</name>
</gene>
<dbReference type="EMBL" id="JACHWR010000001">
    <property type="protein sequence ID" value="MBB3041222.1"/>
    <property type="molecule type" value="Genomic_DNA"/>
</dbReference>
<reference evidence="2 3" key="1">
    <citation type="submission" date="2020-08" db="EMBL/GenBank/DDBJ databases">
        <title>Sequencing the genomes of 1000 actinobacteria strains.</title>
        <authorList>
            <person name="Klenk H.-P."/>
        </authorList>
    </citation>
    <scope>NUCLEOTIDE SEQUENCE [LARGE SCALE GENOMIC DNA]</scope>
    <source>
        <strain evidence="2 3">DSM 105498</strain>
    </source>
</reference>
<organism evidence="2 3">
    <name type="scientific">Nocardioides soli</name>
    <dbReference type="NCBI Taxonomy" id="1036020"/>
    <lineage>
        <taxon>Bacteria</taxon>
        <taxon>Bacillati</taxon>
        <taxon>Actinomycetota</taxon>
        <taxon>Actinomycetes</taxon>
        <taxon>Propionibacteriales</taxon>
        <taxon>Nocardioidaceae</taxon>
        <taxon>Nocardioides</taxon>
    </lineage>
</organism>
<dbReference type="Proteomes" id="UP000589626">
    <property type="component" value="Unassembled WGS sequence"/>
</dbReference>
<feature type="region of interest" description="Disordered" evidence="1">
    <location>
        <begin position="1"/>
        <end position="86"/>
    </location>
</feature>
<evidence type="ECO:0000313" key="2">
    <source>
        <dbReference type="EMBL" id="MBB3041222.1"/>
    </source>
</evidence>
<keyword evidence="3" id="KW-1185">Reference proteome</keyword>
<comment type="caution">
    <text evidence="2">The sequence shown here is derived from an EMBL/GenBank/DDBJ whole genome shotgun (WGS) entry which is preliminary data.</text>
</comment>
<dbReference type="RefSeq" id="WP_183591146.1">
    <property type="nucleotide sequence ID" value="NZ_JACHWR010000001.1"/>
</dbReference>
<evidence type="ECO:0000256" key="1">
    <source>
        <dbReference type="SAM" id="MobiDB-lite"/>
    </source>
</evidence>
<dbReference type="AlphaFoldDB" id="A0A7W4YZR7"/>
<name>A0A7W4YZR7_9ACTN</name>
<protein>
    <submittedName>
        <fullName evidence="2">Uncharacterized protein</fullName>
    </submittedName>
</protein>
<evidence type="ECO:0000313" key="3">
    <source>
        <dbReference type="Proteomes" id="UP000589626"/>
    </source>
</evidence>